<keyword evidence="3 6" id="KW-0812">Transmembrane</keyword>
<dbReference type="EMBL" id="CALNXJ010000008">
    <property type="protein sequence ID" value="CAH3046360.1"/>
    <property type="molecule type" value="Genomic_DNA"/>
</dbReference>
<evidence type="ECO:0000256" key="4">
    <source>
        <dbReference type="ARBA" id="ARBA00022989"/>
    </source>
</evidence>
<dbReference type="SUPFAM" id="SSF81321">
    <property type="entry name" value="Family A G protein-coupled receptor-like"/>
    <property type="match status" value="1"/>
</dbReference>
<evidence type="ECO:0000256" key="7">
    <source>
        <dbReference type="SAM" id="Phobius"/>
    </source>
</evidence>
<feature type="transmembrane region" description="Helical" evidence="7">
    <location>
        <begin position="39"/>
        <end position="57"/>
    </location>
</feature>
<keyword evidence="6" id="KW-0297">G-protein coupled receptor</keyword>
<sequence length="245" mass="27717">MGATDLMVGMLVQPLFVVSEIKHLNGFAPFCALDTVVSVTSYGFCLASVGHLVLISVERYVFIKLPLRYEEIATENRMIVGVLTVWVVSASFSMTMIMMASTNELAENQPLLTIFELLTAFIVFVYIAVIVYTCVVVLLESQRQKRRMQTHQLSAEETQQLRKNNKAAYTFTIIVIGLLFSYMLTLVLNIYAAISNDWVEPHLLYVISSWSFTSVLLGSLLNPLIYCWRIATLRRAFLDFMQIGT</sequence>
<dbReference type="CDD" id="cd00637">
    <property type="entry name" value="7tm_classA_rhodopsin-like"/>
    <property type="match status" value="1"/>
</dbReference>
<dbReference type="InterPro" id="IPR000276">
    <property type="entry name" value="GPCR_Rhodpsn"/>
</dbReference>
<evidence type="ECO:0000256" key="3">
    <source>
        <dbReference type="ARBA" id="ARBA00022692"/>
    </source>
</evidence>
<dbReference type="GO" id="GO:0005886">
    <property type="term" value="C:plasma membrane"/>
    <property type="evidence" value="ECO:0007669"/>
    <property type="project" value="UniProtKB-SubCell"/>
</dbReference>
<protein>
    <recommendedName>
        <fullName evidence="8">G-protein coupled receptors family 1 profile domain-containing protein</fullName>
    </recommendedName>
</protein>
<name>A0AAU9W9L5_9CNID</name>
<accession>A0AAU9W9L5</accession>
<evidence type="ECO:0000256" key="6">
    <source>
        <dbReference type="RuleBase" id="RU000688"/>
    </source>
</evidence>
<feature type="domain" description="G-protein coupled receptors family 1 profile" evidence="8">
    <location>
        <begin position="1"/>
        <end position="226"/>
    </location>
</feature>
<gene>
    <name evidence="9" type="ORF">PMEA_00033217</name>
</gene>
<dbReference type="PRINTS" id="PR00237">
    <property type="entry name" value="GPCRRHODOPSN"/>
</dbReference>
<feature type="transmembrane region" description="Helical" evidence="7">
    <location>
        <begin position="112"/>
        <end position="139"/>
    </location>
</feature>
<dbReference type="Gene3D" id="1.20.1070.10">
    <property type="entry name" value="Rhodopsin 7-helix transmembrane proteins"/>
    <property type="match status" value="1"/>
</dbReference>
<evidence type="ECO:0000256" key="1">
    <source>
        <dbReference type="ARBA" id="ARBA00004651"/>
    </source>
</evidence>
<dbReference type="Pfam" id="PF00001">
    <property type="entry name" value="7tm_1"/>
    <property type="match status" value="1"/>
</dbReference>
<dbReference type="Proteomes" id="UP001159428">
    <property type="component" value="Unassembled WGS sequence"/>
</dbReference>
<comment type="caution">
    <text evidence="9">The sequence shown here is derived from an EMBL/GenBank/DDBJ whole genome shotgun (WGS) entry which is preliminary data.</text>
</comment>
<dbReference type="PROSITE" id="PS00237">
    <property type="entry name" value="G_PROTEIN_RECEP_F1_1"/>
    <property type="match status" value="1"/>
</dbReference>
<keyword evidence="10" id="KW-1185">Reference proteome</keyword>
<comment type="subcellular location">
    <subcellularLocation>
        <location evidence="1">Cell membrane</location>
        <topology evidence="1">Multi-pass membrane protein</topology>
    </subcellularLocation>
</comment>
<keyword evidence="5 7" id="KW-0472">Membrane</keyword>
<evidence type="ECO:0000313" key="10">
    <source>
        <dbReference type="Proteomes" id="UP001159428"/>
    </source>
</evidence>
<dbReference type="AlphaFoldDB" id="A0AAU9W9L5"/>
<keyword evidence="2" id="KW-1003">Cell membrane</keyword>
<proteinExistence type="inferred from homology"/>
<evidence type="ECO:0000313" key="9">
    <source>
        <dbReference type="EMBL" id="CAH3046360.1"/>
    </source>
</evidence>
<comment type="similarity">
    <text evidence="6">Belongs to the G-protein coupled receptor 1 family.</text>
</comment>
<feature type="non-terminal residue" evidence="9">
    <location>
        <position position="245"/>
    </location>
</feature>
<organism evidence="9 10">
    <name type="scientific">Pocillopora meandrina</name>
    <dbReference type="NCBI Taxonomy" id="46732"/>
    <lineage>
        <taxon>Eukaryota</taxon>
        <taxon>Metazoa</taxon>
        <taxon>Cnidaria</taxon>
        <taxon>Anthozoa</taxon>
        <taxon>Hexacorallia</taxon>
        <taxon>Scleractinia</taxon>
        <taxon>Astrocoeniina</taxon>
        <taxon>Pocilloporidae</taxon>
        <taxon>Pocillopora</taxon>
    </lineage>
</organism>
<evidence type="ECO:0000259" key="8">
    <source>
        <dbReference type="PROSITE" id="PS50262"/>
    </source>
</evidence>
<keyword evidence="6" id="KW-0807">Transducer</keyword>
<dbReference type="PANTHER" id="PTHR22750">
    <property type="entry name" value="G-PROTEIN COUPLED RECEPTOR"/>
    <property type="match status" value="1"/>
</dbReference>
<feature type="transmembrane region" description="Helical" evidence="7">
    <location>
        <begin position="78"/>
        <end position="100"/>
    </location>
</feature>
<keyword evidence="4 7" id="KW-1133">Transmembrane helix</keyword>
<evidence type="ECO:0000256" key="2">
    <source>
        <dbReference type="ARBA" id="ARBA00022475"/>
    </source>
</evidence>
<dbReference type="PROSITE" id="PS50262">
    <property type="entry name" value="G_PROTEIN_RECEP_F1_2"/>
    <property type="match status" value="1"/>
</dbReference>
<feature type="transmembrane region" description="Helical" evidence="7">
    <location>
        <begin position="203"/>
        <end position="228"/>
    </location>
</feature>
<dbReference type="GO" id="GO:0004930">
    <property type="term" value="F:G protein-coupled receptor activity"/>
    <property type="evidence" value="ECO:0007669"/>
    <property type="project" value="UniProtKB-KW"/>
</dbReference>
<keyword evidence="6" id="KW-0675">Receptor</keyword>
<reference evidence="9 10" key="1">
    <citation type="submission" date="2022-05" db="EMBL/GenBank/DDBJ databases">
        <authorList>
            <consortium name="Genoscope - CEA"/>
            <person name="William W."/>
        </authorList>
    </citation>
    <scope>NUCLEOTIDE SEQUENCE [LARGE SCALE GENOMIC DNA]</scope>
</reference>
<dbReference type="InterPro" id="IPR017452">
    <property type="entry name" value="GPCR_Rhodpsn_7TM"/>
</dbReference>
<evidence type="ECO:0000256" key="5">
    <source>
        <dbReference type="ARBA" id="ARBA00023136"/>
    </source>
</evidence>
<feature type="transmembrane region" description="Helical" evidence="7">
    <location>
        <begin position="168"/>
        <end position="191"/>
    </location>
</feature>